<evidence type="ECO:0000256" key="3">
    <source>
        <dbReference type="ARBA" id="ARBA00023237"/>
    </source>
</evidence>
<dbReference type="Pfam" id="PF07691">
    <property type="entry name" value="PA14"/>
    <property type="match status" value="1"/>
</dbReference>
<dbReference type="InterPro" id="IPR050330">
    <property type="entry name" value="Bact_OuterMem_StrucFunc"/>
</dbReference>
<dbReference type="PANTHER" id="PTHR30329:SF21">
    <property type="entry name" value="LIPOPROTEIN YIAD-RELATED"/>
    <property type="match status" value="1"/>
</dbReference>
<dbReference type="RefSeq" id="WP_226170572.1">
    <property type="nucleotide sequence ID" value="NZ_JAJADR010000001.1"/>
</dbReference>
<evidence type="ECO:0000256" key="4">
    <source>
        <dbReference type="PROSITE-ProRule" id="PRU00473"/>
    </source>
</evidence>
<keyword evidence="2 4" id="KW-0472">Membrane</keyword>
<dbReference type="PRINTS" id="PR01023">
    <property type="entry name" value="NAFLGMOTY"/>
</dbReference>
<dbReference type="InterPro" id="IPR006665">
    <property type="entry name" value="OmpA-like"/>
</dbReference>
<reference evidence="8" key="1">
    <citation type="submission" date="2021-10" db="EMBL/GenBank/DDBJ databases">
        <authorList>
            <person name="Dean J.D."/>
            <person name="Kim M.K."/>
            <person name="Newey C.N."/>
            <person name="Stoker T.S."/>
            <person name="Thompson D.W."/>
            <person name="Grose J.H."/>
        </authorList>
    </citation>
    <scope>NUCLEOTIDE SEQUENCE</scope>
    <source>
        <strain evidence="8">BT178</strain>
    </source>
</reference>
<evidence type="ECO:0000313" key="9">
    <source>
        <dbReference type="Proteomes" id="UP001165296"/>
    </source>
</evidence>
<dbReference type="Gene3D" id="3.90.182.10">
    <property type="entry name" value="Toxin - Anthrax Protective Antigen,domain 1"/>
    <property type="match status" value="1"/>
</dbReference>
<dbReference type="PRINTS" id="PR01021">
    <property type="entry name" value="OMPADOMAIN"/>
</dbReference>
<name>A0ABS8AK21_9BACT</name>
<dbReference type="CDD" id="cd07185">
    <property type="entry name" value="OmpA_C-like"/>
    <property type="match status" value="1"/>
</dbReference>
<accession>A0ABS8AK21</accession>
<dbReference type="SMART" id="SM00758">
    <property type="entry name" value="PA14"/>
    <property type="match status" value="1"/>
</dbReference>
<dbReference type="PANTHER" id="PTHR30329">
    <property type="entry name" value="STATOR ELEMENT OF FLAGELLAR MOTOR COMPLEX"/>
    <property type="match status" value="1"/>
</dbReference>
<evidence type="ECO:0000259" key="6">
    <source>
        <dbReference type="PROSITE" id="PS51123"/>
    </source>
</evidence>
<keyword evidence="3" id="KW-0998">Cell outer membrane</keyword>
<protein>
    <submittedName>
        <fullName evidence="8">OmpA family protein</fullName>
    </submittedName>
</protein>
<proteinExistence type="predicted"/>
<dbReference type="InterPro" id="IPR011658">
    <property type="entry name" value="PA14_dom"/>
</dbReference>
<dbReference type="PROSITE" id="PS51820">
    <property type="entry name" value="PA14"/>
    <property type="match status" value="1"/>
</dbReference>
<feature type="region of interest" description="Disordered" evidence="5">
    <location>
        <begin position="216"/>
        <end position="243"/>
    </location>
</feature>
<evidence type="ECO:0000313" key="8">
    <source>
        <dbReference type="EMBL" id="MCB2406550.1"/>
    </source>
</evidence>
<dbReference type="Pfam" id="PF00691">
    <property type="entry name" value="OmpA"/>
    <property type="match status" value="1"/>
</dbReference>
<comment type="caution">
    <text evidence="8">The sequence shown here is derived from an EMBL/GenBank/DDBJ whole genome shotgun (WGS) entry which is preliminary data.</text>
</comment>
<dbReference type="Gene3D" id="3.30.1330.60">
    <property type="entry name" value="OmpA-like domain"/>
    <property type="match status" value="1"/>
</dbReference>
<dbReference type="SUPFAM" id="SSF56988">
    <property type="entry name" value="Anthrax protective antigen"/>
    <property type="match status" value="1"/>
</dbReference>
<evidence type="ECO:0000256" key="2">
    <source>
        <dbReference type="ARBA" id="ARBA00023136"/>
    </source>
</evidence>
<dbReference type="Proteomes" id="UP001165296">
    <property type="component" value="Unassembled WGS sequence"/>
</dbReference>
<dbReference type="PROSITE" id="PS51123">
    <property type="entry name" value="OMPA_2"/>
    <property type="match status" value="1"/>
</dbReference>
<dbReference type="InterPro" id="IPR037524">
    <property type="entry name" value="PA14/GLEYA"/>
</dbReference>
<feature type="domain" description="PA14" evidence="7">
    <location>
        <begin position="28"/>
        <end position="178"/>
    </location>
</feature>
<comment type="subcellular location">
    <subcellularLocation>
        <location evidence="1">Cell outer membrane</location>
    </subcellularLocation>
</comment>
<keyword evidence="9" id="KW-1185">Reference proteome</keyword>
<dbReference type="EMBL" id="JAJADR010000001">
    <property type="protein sequence ID" value="MCB2406550.1"/>
    <property type="molecule type" value="Genomic_DNA"/>
</dbReference>
<evidence type="ECO:0000256" key="5">
    <source>
        <dbReference type="SAM" id="MobiDB-lite"/>
    </source>
</evidence>
<gene>
    <name evidence="8" type="ORF">LGH74_01050</name>
</gene>
<evidence type="ECO:0000256" key="1">
    <source>
        <dbReference type="ARBA" id="ARBA00004442"/>
    </source>
</evidence>
<organism evidence="8 9">
    <name type="scientific">Hymenobacter lucidus</name>
    <dbReference type="NCBI Taxonomy" id="2880930"/>
    <lineage>
        <taxon>Bacteria</taxon>
        <taxon>Pseudomonadati</taxon>
        <taxon>Bacteroidota</taxon>
        <taxon>Cytophagia</taxon>
        <taxon>Cytophagales</taxon>
        <taxon>Hymenobacteraceae</taxon>
        <taxon>Hymenobacter</taxon>
    </lineage>
</organism>
<sequence>MLLRLRIAFLAALLLPVLLLRAQPLPKTPGAGLRGQYYTGQRFEELALTRVDPTIDFNWTLGRPDPDKTTQRFLSPGPGVPAEYFSVRWLGHVYIPVTGRYTFRIVNDDGMRVWLGGKNILDAWRDQPAEESGAEIQLIGGRYYPLRVEYYQVRWDARALLTWQPPTAAEPQPIPTVYLYAVLPPSARPIAAAAAPRPAPQAGSVAPRPAPVVAAKLPAVSAPPPAPRRPPRRRSSSASAPIPAPIPAVLADSSAEVPPDFAGLSKGTTVTLPSLYFTQSTATLLPASRPMLNSLTRKLQEQPALQLEIAGHTDNVGEPAKNLLLSEQRAKVVRRYLVQQGIDSVRLSARGYGGTRPVADNRDPQQRPRNRRVEIVVR</sequence>
<dbReference type="InterPro" id="IPR006664">
    <property type="entry name" value="OMP_bac"/>
</dbReference>
<dbReference type="SUPFAM" id="SSF103088">
    <property type="entry name" value="OmpA-like"/>
    <property type="match status" value="1"/>
</dbReference>
<evidence type="ECO:0000259" key="7">
    <source>
        <dbReference type="PROSITE" id="PS51820"/>
    </source>
</evidence>
<feature type="domain" description="OmpA-like" evidence="6">
    <location>
        <begin position="264"/>
        <end position="378"/>
    </location>
</feature>
<dbReference type="InterPro" id="IPR036737">
    <property type="entry name" value="OmpA-like_sf"/>
</dbReference>